<evidence type="ECO:0000256" key="1">
    <source>
        <dbReference type="SAM" id="SignalP"/>
    </source>
</evidence>
<accession>A0A8E2AW23</accession>
<keyword evidence="3" id="KW-1185">Reference proteome</keyword>
<dbReference type="EMBL" id="KV722528">
    <property type="protein sequence ID" value="OCH86445.1"/>
    <property type="molecule type" value="Genomic_DNA"/>
</dbReference>
<feature type="signal peptide" evidence="1">
    <location>
        <begin position="1"/>
        <end position="23"/>
    </location>
</feature>
<dbReference type="Proteomes" id="UP000250043">
    <property type="component" value="Unassembled WGS sequence"/>
</dbReference>
<reference evidence="2 3" key="1">
    <citation type="submission" date="2016-07" db="EMBL/GenBank/DDBJ databases">
        <title>Draft genome of the white-rot fungus Obba rivulosa 3A-2.</title>
        <authorList>
            <consortium name="DOE Joint Genome Institute"/>
            <person name="Miettinen O."/>
            <person name="Riley R."/>
            <person name="Acob R."/>
            <person name="Barry K."/>
            <person name="Cullen D."/>
            <person name="De Vries R."/>
            <person name="Hainaut M."/>
            <person name="Hatakka A."/>
            <person name="Henrissat B."/>
            <person name="Hilden K."/>
            <person name="Kuo R."/>
            <person name="Labutti K."/>
            <person name="Lipzen A."/>
            <person name="Makela M.R."/>
            <person name="Sandor L."/>
            <person name="Spatafora J.W."/>
            <person name="Grigoriev I.V."/>
            <person name="Hibbett D.S."/>
        </authorList>
    </citation>
    <scope>NUCLEOTIDE SEQUENCE [LARGE SCALE GENOMIC DNA]</scope>
    <source>
        <strain evidence="2 3">3A-2</strain>
    </source>
</reference>
<sequence length="108" mass="12117">MTIWLFLLMIGSNLFYYPATCVAVKSAYSQREPLCLSYSTPDIERAMNELNFASVKQRKLGYDVLKRDGGRCVATLKGYAIHAAHIVRPVLLSGDGFEVRQVIVFILS</sequence>
<proteinExistence type="predicted"/>
<evidence type="ECO:0000313" key="3">
    <source>
        <dbReference type="Proteomes" id="UP000250043"/>
    </source>
</evidence>
<evidence type="ECO:0000313" key="2">
    <source>
        <dbReference type="EMBL" id="OCH86445.1"/>
    </source>
</evidence>
<name>A0A8E2AW23_9APHY</name>
<gene>
    <name evidence="2" type="ORF">OBBRIDRAFT_227463</name>
</gene>
<feature type="chain" id="PRO_5034581635" evidence="1">
    <location>
        <begin position="24"/>
        <end position="108"/>
    </location>
</feature>
<protein>
    <submittedName>
        <fullName evidence="2">Uncharacterized protein</fullName>
    </submittedName>
</protein>
<dbReference type="AlphaFoldDB" id="A0A8E2AW23"/>
<keyword evidence="1" id="KW-0732">Signal</keyword>
<organism evidence="2 3">
    <name type="scientific">Obba rivulosa</name>
    <dbReference type="NCBI Taxonomy" id="1052685"/>
    <lineage>
        <taxon>Eukaryota</taxon>
        <taxon>Fungi</taxon>
        <taxon>Dikarya</taxon>
        <taxon>Basidiomycota</taxon>
        <taxon>Agaricomycotina</taxon>
        <taxon>Agaricomycetes</taxon>
        <taxon>Polyporales</taxon>
        <taxon>Gelatoporiaceae</taxon>
        <taxon>Obba</taxon>
    </lineage>
</organism>